<evidence type="ECO:0000313" key="4">
    <source>
        <dbReference type="Proteomes" id="UP000749646"/>
    </source>
</evidence>
<dbReference type="AlphaFoldDB" id="A0A9P6SNJ5"/>
<evidence type="ECO:0000313" key="3">
    <source>
        <dbReference type="EMBL" id="KAF9984966.1"/>
    </source>
</evidence>
<keyword evidence="4" id="KW-1185">Reference proteome</keyword>
<dbReference type="EMBL" id="JAAAHW010003336">
    <property type="protein sequence ID" value="KAF9984966.1"/>
    <property type="molecule type" value="Genomic_DNA"/>
</dbReference>
<feature type="signal peptide" evidence="2">
    <location>
        <begin position="1"/>
        <end position="19"/>
    </location>
</feature>
<organism evidence="3 4">
    <name type="scientific">Modicella reniformis</name>
    <dbReference type="NCBI Taxonomy" id="1440133"/>
    <lineage>
        <taxon>Eukaryota</taxon>
        <taxon>Fungi</taxon>
        <taxon>Fungi incertae sedis</taxon>
        <taxon>Mucoromycota</taxon>
        <taxon>Mortierellomycotina</taxon>
        <taxon>Mortierellomycetes</taxon>
        <taxon>Mortierellales</taxon>
        <taxon>Mortierellaceae</taxon>
        <taxon>Modicella</taxon>
    </lineage>
</organism>
<feature type="compositionally biased region" description="Basic residues" evidence="1">
    <location>
        <begin position="92"/>
        <end position="108"/>
    </location>
</feature>
<dbReference type="Proteomes" id="UP000749646">
    <property type="component" value="Unassembled WGS sequence"/>
</dbReference>
<gene>
    <name evidence="3" type="ORF">BGZ65_012114</name>
</gene>
<feature type="compositionally biased region" description="Basic and acidic residues" evidence="1">
    <location>
        <begin position="109"/>
        <end position="119"/>
    </location>
</feature>
<feature type="chain" id="PRO_5040345367" evidence="2">
    <location>
        <begin position="20"/>
        <end position="193"/>
    </location>
</feature>
<sequence>MRSATLLGLMFLTLGAVSATPSSSDASISTHSSGAENSAEKYWRDGRWDGGGCHGGWHGGWHGGCHGGWKRDIVASDLNGYEEDEDHALYRPHHHHHHDHHRPPHGHQKRDDLNPKLETRDENKYEVKVKPEIEVETDYEGNLAPWDTNVVVNDELDEGEQSLYWGFPPYRYPPRWGWGGRPWRWWDWKYNRM</sequence>
<feature type="region of interest" description="Disordered" evidence="1">
    <location>
        <begin position="92"/>
        <end position="119"/>
    </location>
</feature>
<reference evidence="3" key="1">
    <citation type="journal article" date="2020" name="Fungal Divers.">
        <title>Resolving the Mortierellaceae phylogeny through synthesis of multi-gene phylogenetics and phylogenomics.</title>
        <authorList>
            <person name="Vandepol N."/>
            <person name="Liber J."/>
            <person name="Desiro A."/>
            <person name="Na H."/>
            <person name="Kennedy M."/>
            <person name="Barry K."/>
            <person name="Grigoriev I.V."/>
            <person name="Miller A.N."/>
            <person name="O'Donnell K."/>
            <person name="Stajich J.E."/>
            <person name="Bonito G."/>
        </authorList>
    </citation>
    <scope>NUCLEOTIDE SEQUENCE</scope>
    <source>
        <strain evidence="3">MES-2147</strain>
    </source>
</reference>
<name>A0A9P6SNJ5_9FUNG</name>
<comment type="caution">
    <text evidence="3">The sequence shown here is derived from an EMBL/GenBank/DDBJ whole genome shotgun (WGS) entry which is preliminary data.</text>
</comment>
<evidence type="ECO:0000256" key="2">
    <source>
        <dbReference type="SAM" id="SignalP"/>
    </source>
</evidence>
<evidence type="ECO:0000256" key="1">
    <source>
        <dbReference type="SAM" id="MobiDB-lite"/>
    </source>
</evidence>
<accession>A0A9P6SNJ5</accession>
<protein>
    <submittedName>
        <fullName evidence="3">Uncharacterized protein</fullName>
    </submittedName>
</protein>
<proteinExistence type="predicted"/>
<keyword evidence="2" id="KW-0732">Signal</keyword>